<evidence type="ECO:0000256" key="1">
    <source>
        <dbReference type="SAM" id="MobiDB-lite"/>
    </source>
</evidence>
<dbReference type="STRING" id="1440774.Y900_005220"/>
<dbReference type="eggNOG" id="ENOG5032ZGN">
    <property type="taxonomic scope" value="Bacteria"/>
</dbReference>
<evidence type="ECO:0000313" key="2">
    <source>
        <dbReference type="EMBL" id="KDE98352.1"/>
    </source>
</evidence>
<dbReference type="AlphaFoldDB" id="A0A064CHW2"/>
<dbReference type="OrthoDB" id="4299905at2"/>
<feature type="region of interest" description="Disordered" evidence="1">
    <location>
        <begin position="107"/>
        <end position="127"/>
    </location>
</feature>
<dbReference type="RefSeq" id="WP_036339731.1">
    <property type="nucleotide sequence ID" value="NZ_JALN02000001.1"/>
</dbReference>
<evidence type="ECO:0000313" key="3">
    <source>
        <dbReference type="Proteomes" id="UP000022835"/>
    </source>
</evidence>
<gene>
    <name evidence="2" type="ORF">Y900_005220</name>
</gene>
<reference evidence="2" key="1">
    <citation type="submission" date="2014-05" db="EMBL/GenBank/DDBJ databases">
        <title>Genome sequence of Mycobacterium aromaticivorans strain JS19b1T (= DSM 45407T).</title>
        <authorList>
            <person name="Kwak Y."/>
            <person name="Park G.-S."/>
            <person name="Li Q.X."/>
            <person name="Lee S.-E."/>
            <person name="Shin J.-H."/>
        </authorList>
    </citation>
    <scope>NUCLEOTIDE SEQUENCE [LARGE SCALE GENOMIC DNA]</scope>
    <source>
        <strain evidence="2">JS19b1</strain>
    </source>
</reference>
<name>A0A064CHW2_9MYCO</name>
<keyword evidence="3" id="KW-1185">Reference proteome</keyword>
<dbReference type="Proteomes" id="UP000022835">
    <property type="component" value="Unassembled WGS sequence"/>
</dbReference>
<organism evidence="2 3">
    <name type="scientific">Mycolicibacterium aromaticivorans JS19b1 = JCM 16368</name>
    <dbReference type="NCBI Taxonomy" id="1440774"/>
    <lineage>
        <taxon>Bacteria</taxon>
        <taxon>Bacillati</taxon>
        <taxon>Actinomycetota</taxon>
        <taxon>Actinomycetes</taxon>
        <taxon>Mycobacteriales</taxon>
        <taxon>Mycobacteriaceae</taxon>
        <taxon>Mycolicibacterium</taxon>
    </lineage>
</organism>
<protein>
    <submittedName>
        <fullName evidence="2">Regulatory protein</fullName>
    </submittedName>
</protein>
<proteinExistence type="predicted"/>
<dbReference type="EMBL" id="JALN02000001">
    <property type="protein sequence ID" value="KDE98352.1"/>
    <property type="molecule type" value="Genomic_DNA"/>
</dbReference>
<comment type="caution">
    <text evidence="2">The sequence shown here is derived from an EMBL/GenBank/DDBJ whole genome shotgun (WGS) entry which is preliminary data.</text>
</comment>
<accession>A0A064CHW2</accession>
<sequence length="127" mass="13014">MKLRINTGGVSFVCTRAPEQRIAFDTGQPKLDRETGLPLWQVQVMALDSTGGDVITVTVAGDPNVTVGQPIHIEGLVALPWSQDSRSGVAFRAEAIRASGAPLAGVVAAPRNASPSGVPGGTSKPAA</sequence>